<dbReference type="Gene3D" id="1.10.357.10">
    <property type="entry name" value="Tetracycline Repressor, domain 2"/>
    <property type="match status" value="1"/>
</dbReference>
<feature type="domain" description="HTH tetR-type" evidence="5">
    <location>
        <begin position="3"/>
        <end position="63"/>
    </location>
</feature>
<dbReference type="Gene3D" id="1.10.10.60">
    <property type="entry name" value="Homeodomain-like"/>
    <property type="match status" value="1"/>
</dbReference>
<evidence type="ECO:0000256" key="4">
    <source>
        <dbReference type="PROSITE-ProRule" id="PRU00335"/>
    </source>
</evidence>
<dbReference type="RefSeq" id="WP_227019877.1">
    <property type="nucleotide sequence ID" value="NZ_JAGSND010000016.1"/>
</dbReference>
<dbReference type="AlphaFoldDB" id="A0A8J7W3C9"/>
<proteinExistence type="predicted"/>
<dbReference type="PRINTS" id="PR00455">
    <property type="entry name" value="HTHTETR"/>
</dbReference>
<protein>
    <submittedName>
        <fullName evidence="6">TetR/AcrR family transcriptional regulator</fullName>
    </submittedName>
</protein>
<keyword evidence="7" id="KW-1185">Reference proteome</keyword>
<evidence type="ECO:0000259" key="5">
    <source>
        <dbReference type="PROSITE" id="PS50977"/>
    </source>
</evidence>
<evidence type="ECO:0000256" key="2">
    <source>
        <dbReference type="ARBA" id="ARBA00023125"/>
    </source>
</evidence>
<organism evidence="6 7">
    <name type="scientific">Sinanaerobacter chloroacetimidivorans</name>
    <dbReference type="NCBI Taxonomy" id="2818044"/>
    <lineage>
        <taxon>Bacteria</taxon>
        <taxon>Bacillati</taxon>
        <taxon>Bacillota</taxon>
        <taxon>Clostridia</taxon>
        <taxon>Peptostreptococcales</taxon>
        <taxon>Anaerovoracaceae</taxon>
        <taxon>Sinanaerobacter</taxon>
    </lineage>
</organism>
<sequence length="201" mass="23796">MFIINQDVIIKIAFDYFLNVGYEATTVRMVCKKANIEPPSLYYYFGSKKGLFYAVVDKMLADYQEMGQINSKEGSMHPEKLLEAIYENSIKYAITHKNETKFYLRYTLFTPPELKKDIETYMTPTYERKKTLFKKYLTQLCEMQEYKFNIETAFVMFERLVDDSTFNVVFSNWNPSKKEISEIFGIFCKLHYKGISLADKE</sequence>
<keyword evidence="2 4" id="KW-0238">DNA-binding</keyword>
<evidence type="ECO:0000313" key="6">
    <source>
        <dbReference type="EMBL" id="MBR0599749.1"/>
    </source>
</evidence>
<dbReference type="EMBL" id="JAGSND010000016">
    <property type="protein sequence ID" value="MBR0599749.1"/>
    <property type="molecule type" value="Genomic_DNA"/>
</dbReference>
<evidence type="ECO:0000256" key="1">
    <source>
        <dbReference type="ARBA" id="ARBA00023015"/>
    </source>
</evidence>
<dbReference type="PANTHER" id="PTHR47506">
    <property type="entry name" value="TRANSCRIPTIONAL REGULATORY PROTEIN"/>
    <property type="match status" value="1"/>
</dbReference>
<dbReference type="InterPro" id="IPR001647">
    <property type="entry name" value="HTH_TetR"/>
</dbReference>
<dbReference type="InterPro" id="IPR009057">
    <property type="entry name" value="Homeodomain-like_sf"/>
</dbReference>
<dbReference type="Proteomes" id="UP000675664">
    <property type="component" value="Unassembled WGS sequence"/>
</dbReference>
<dbReference type="InterPro" id="IPR023772">
    <property type="entry name" value="DNA-bd_HTH_TetR-type_CS"/>
</dbReference>
<dbReference type="SUPFAM" id="SSF46689">
    <property type="entry name" value="Homeodomain-like"/>
    <property type="match status" value="1"/>
</dbReference>
<accession>A0A8J7W3C9</accession>
<evidence type="ECO:0000313" key="7">
    <source>
        <dbReference type="Proteomes" id="UP000675664"/>
    </source>
</evidence>
<gene>
    <name evidence="6" type="ORF">KCX82_17835</name>
</gene>
<evidence type="ECO:0000256" key="3">
    <source>
        <dbReference type="ARBA" id="ARBA00023163"/>
    </source>
</evidence>
<keyword evidence="3" id="KW-0804">Transcription</keyword>
<reference evidence="6" key="1">
    <citation type="submission" date="2021-04" db="EMBL/GenBank/DDBJ databases">
        <title>Sinoanaerobacter chloroacetimidivorans sp. nov., an obligate anaerobic bacterium isolated from anaerobic sludge.</title>
        <authorList>
            <person name="Bao Y."/>
        </authorList>
    </citation>
    <scope>NUCLEOTIDE SEQUENCE</scope>
    <source>
        <strain evidence="6">BAD-6</strain>
    </source>
</reference>
<comment type="caution">
    <text evidence="6">The sequence shown here is derived from an EMBL/GenBank/DDBJ whole genome shotgun (WGS) entry which is preliminary data.</text>
</comment>
<dbReference type="PANTHER" id="PTHR47506:SF1">
    <property type="entry name" value="HTH-TYPE TRANSCRIPTIONAL REGULATOR YJDC"/>
    <property type="match status" value="1"/>
</dbReference>
<keyword evidence="1" id="KW-0805">Transcription regulation</keyword>
<feature type="DNA-binding region" description="H-T-H motif" evidence="4">
    <location>
        <begin position="26"/>
        <end position="45"/>
    </location>
</feature>
<name>A0A8J7W3C9_9FIRM</name>
<dbReference type="GO" id="GO:0003677">
    <property type="term" value="F:DNA binding"/>
    <property type="evidence" value="ECO:0007669"/>
    <property type="project" value="UniProtKB-UniRule"/>
</dbReference>
<reference evidence="6" key="2">
    <citation type="submission" date="2021-04" db="EMBL/GenBank/DDBJ databases">
        <authorList>
            <person name="Liu J."/>
        </authorList>
    </citation>
    <scope>NUCLEOTIDE SEQUENCE</scope>
    <source>
        <strain evidence="6">BAD-6</strain>
    </source>
</reference>
<dbReference type="PROSITE" id="PS50977">
    <property type="entry name" value="HTH_TETR_2"/>
    <property type="match status" value="1"/>
</dbReference>
<dbReference type="Pfam" id="PF00440">
    <property type="entry name" value="TetR_N"/>
    <property type="match status" value="1"/>
</dbReference>
<dbReference type="PROSITE" id="PS01081">
    <property type="entry name" value="HTH_TETR_1"/>
    <property type="match status" value="1"/>
</dbReference>